<dbReference type="PANTHER" id="PTHR43390">
    <property type="entry name" value="SIGNAL PEPTIDASE I"/>
    <property type="match status" value="1"/>
</dbReference>
<evidence type="ECO:0000256" key="4">
    <source>
        <dbReference type="ARBA" id="ARBA00013208"/>
    </source>
</evidence>
<evidence type="ECO:0000313" key="9">
    <source>
        <dbReference type="EMBL" id="HIW80105.1"/>
    </source>
</evidence>
<keyword evidence="7" id="KW-0472">Membrane</keyword>
<reference evidence="9" key="2">
    <citation type="submission" date="2021-04" db="EMBL/GenBank/DDBJ databases">
        <authorList>
            <person name="Gilroy R."/>
        </authorList>
    </citation>
    <scope>NUCLEOTIDE SEQUENCE</scope>
    <source>
        <strain evidence="9">CHK195-6426</strain>
    </source>
</reference>
<dbReference type="Pfam" id="PF10502">
    <property type="entry name" value="Peptidase_S26"/>
    <property type="match status" value="1"/>
</dbReference>
<dbReference type="GO" id="GO:0005886">
    <property type="term" value="C:plasma membrane"/>
    <property type="evidence" value="ECO:0007669"/>
    <property type="project" value="UniProtKB-SubCell"/>
</dbReference>
<comment type="catalytic activity">
    <reaction evidence="1 7">
        <text>Cleavage of hydrophobic, N-terminal signal or leader sequences from secreted and periplasmic proteins.</text>
        <dbReference type="EC" id="3.4.21.89"/>
    </reaction>
</comment>
<dbReference type="GO" id="GO:0006465">
    <property type="term" value="P:signal peptide processing"/>
    <property type="evidence" value="ECO:0007669"/>
    <property type="project" value="InterPro"/>
</dbReference>
<dbReference type="GO" id="GO:0004252">
    <property type="term" value="F:serine-type endopeptidase activity"/>
    <property type="evidence" value="ECO:0007669"/>
    <property type="project" value="InterPro"/>
</dbReference>
<comment type="caution">
    <text evidence="9">The sequence shown here is derived from an EMBL/GenBank/DDBJ whole genome shotgun (WGS) entry which is preliminary data.</text>
</comment>
<comment type="similarity">
    <text evidence="3 7">Belongs to the peptidase S26 family.</text>
</comment>
<dbReference type="InterPro" id="IPR019533">
    <property type="entry name" value="Peptidase_S26"/>
</dbReference>
<keyword evidence="5 7" id="KW-0378">Hydrolase</keyword>
<comment type="subcellular location">
    <subcellularLocation>
        <location evidence="2">Cell membrane</location>
        <topology evidence="2">Single-pass type II membrane protein</topology>
    </subcellularLocation>
    <subcellularLocation>
        <location evidence="7">Membrane</location>
        <topology evidence="7">Single-pass type II membrane protein</topology>
    </subcellularLocation>
</comment>
<reference evidence="9" key="1">
    <citation type="journal article" date="2021" name="PeerJ">
        <title>Extensive microbial diversity within the chicken gut microbiome revealed by metagenomics and culture.</title>
        <authorList>
            <person name="Gilroy R."/>
            <person name="Ravi A."/>
            <person name="Getino M."/>
            <person name="Pursley I."/>
            <person name="Horton D.L."/>
            <person name="Alikhan N.F."/>
            <person name="Baker D."/>
            <person name="Gharbi K."/>
            <person name="Hall N."/>
            <person name="Watson M."/>
            <person name="Adriaenssens E.M."/>
            <person name="Foster-Nyarko E."/>
            <person name="Jarju S."/>
            <person name="Secka A."/>
            <person name="Antonio M."/>
            <person name="Oren A."/>
            <person name="Chaudhuri R.R."/>
            <person name="La Ragione R."/>
            <person name="Hildebrand F."/>
            <person name="Pallen M.J."/>
        </authorList>
    </citation>
    <scope>NUCLEOTIDE SEQUENCE</scope>
    <source>
        <strain evidence="9">CHK195-6426</strain>
    </source>
</reference>
<dbReference type="CDD" id="cd06530">
    <property type="entry name" value="S26_SPase_I"/>
    <property type="match status" value="1"/>
</dbReference>
<protein>
    <recommendedName>
        <fullName evidence="4 7">Signal peptidase I</fullName>
        <ecNumber evidence="4 7">3.4.21.89</ecNumber>
    </recommendedName>
</protein>
<dbReference type="InterPro" id="IPR019757">
    <property type="entry name" value="Pept_S26A_signal_pept_1_Lys-AS"/>
</dbReference>
<dbReference type="Gene3D" id="2.10.109.10">
    <property type="entry name" value="Umud Fragment, subunit A"/>
    <property type="match status" value="1"/>
</dbReference>
<proteinExistence type="inferred from homology"/>
<feature type="transmembrane region" description="Helical" evidence="7">
    <location>
        <begin position="21"/>
        <end position="46"/>
    </location>
</feature>
<keyword evidence="7" id="KW-0645">Protease</keyword>
<evidence type="ECO:0000259" key="8">
    <source>
        <dbReference type="Pfam" id="PF10502"/>
    </source>
</evidence>
<sequence length="193" mass="21492">MARHNRGLSFYKRRKKISQAAVREIFSWIFGILASVFIAAAASFFFGMTIEVVGISMEPSLYNGQTILVDRFLYILSSPRRGDVVVFLPNGNEKSHYYIKRVVGVPGDTLSIQDGVLYVNGLESEWVTEKILDPGIAGNSYVLESGEYFCIGDNPNNSEDSRSANIGPVREENMIGKAWFHMACEESGMGFVK</sequence>
<dbReference type="PRINTS" id="PR00727">
    <property type="entry name" value="LEADERPTASE"/>
</dbReference>
<gene>
    <name evidence="9" type="primary">lepB</name>
    <name evidence="9" type="ORF">H9742_01025</name>
</gene>
<dbReference type="SUPFAM" id="SSF51306">
    <property type="entry name" value="LexA/Signal peptidase"/>
    <property type="match status" value="1"/>
</dbReference>
<name>A0A9D1R3C1_9FIRM</name>
<dbReference type="Proteomes" id="UP000824265">
    <property type="component" value="Unassembled WGS sequence"/>
</dbReference>
<dbReference type="InterPro" id="IPR000223">
    <property type="entry name" value="Pept_S26A_signal_pept_1"/>
</dbReference>
<dbReference type="PANTHER" id="PTHR43390:SF1">
    <property type="entry name" value="CHLOROPLAST PROCESSING PEPTIDASE"/>
    <property type="match status" value="1"/>
</dbReference>
<evidence type="ECO:0000256" key="7">
    <source>
        <dbReference type="RuleBase" id="RU362042"/>
    </source>
</evidence>
<evidence type="ECO:0000256" key="1">
    <source>
        <dbReference type="ARBA" id="ARBA00000677"/>
    </source>
</evidence>
<keyword evidence="7" id="KW-1133">Transmembrane helix</keyword>
<dbReference type="InterPro" id="IPR036286">
    <property type="entry name" value="LexA/Signal_pep-like_sf"/>
</dbReference>
<feature type="active site" evidence="6">
    <location>
        <position position="56"/>
    </location>
</feature>
<dbReference type="PROSITE" id="PS00760">
    <property type="entry name" value="SPASE_I_2"/>
    <property type="match status" value="1"/>
</dbReference>
<evidence type="ECO:0000256" key="2">
    <source>
        <dbReference type="ARBA" id="ARBA00004401"/>
    </source>
</evidence>
<evidence type="ECO:0000313" key="10">
    <source>
        <dbReference type="Proteomes" id="UP000824265"/>
    </source>
</evidence>
<feature type="domain" description="Peptidase S26" evidence="8">
    <location>
        <begin position="27"/>
        <end position="180"/>
    </location>
</feature>
<accession>A0A9D1R3C1</accession>
<keyword evidence="7" id="KW-0812">Transmembrane</keyword>
<organism evidence="9 10">
    <name type="scientific">Candidatus Acetatifactor stercoripullorum</name>
    <dbReference type="NCBI Taxonomy" id="2838414"/>
    <lineage>
        <taxon>Bacteria</taxon>
        <taxon>Bacillati</taxon>
        <taxon>Bacillota</taxon>
        <taxon>Clostridia</taxon>
        <taxon>Lachnospirales</taxon>
        <taxon>Lachnospiraceae</taxon>
        <taxon>Acetatifactor</taxon>
    </lineage>
</organism>
<dbReference type="AlphaFoldDB" id="A0A9D1R3C1"/>
<evidence type="ECO:0000256" key="6">
    <source>
        <dbReference type="PIRSR" id="PIRSR600223-1"/>
    </source>
</evidence>
<evidence type="ECO:0000256" key="5">
    <source>
        <dbReference type="ARBA" id="ARBA00022801"/>
    </source>
</evidence>
<feature type="active site" evidence="6">
    <location>
        <position position="100"/>
    </location>
</feature>
<dbReference type="NCBIfam" id="TIGR02227">
    <property type="entry name" value="sigpep_I_bact"/>
    <property type="match status" value="1"/>
</dbReference>
<dbReference type="EC" id="3.4.21.89" evidence="4 7"/>
<dbReference type="RefSeq" id="WP_318704146.1">
    <property type="nucleotide sequence ID" value="NZ_CALWMU010000009.1"/>
</dbReference>
<evidence type="ECO:0000256" key="3">
    <source>
        <dbReference type="ARBA" id="ARBA00009370"/>
    </source>
</evidence>
<dbReference type="GO" id="GO:0009003">
    <property type="term" value="F:signal peptidase activity"/>
    <property type="evidence" value="ECO:0007669"/>
    <property type="project" value="UniProtKB-EC"/>
</dbReference>
<dbReference type="EMBL" id="DXGH01000004">
    <property type="protein sequence ID" value="HIW80105.1"/>
    <property type="molecule type" value="Genomic_DNA"/>
</dbReference>